<proteinExistence type="predicted"/>
<dbReference type="Proteomes" id="UP001597267">
    <property type="component" value="Unassembled WGS sequence"/>
</dbReference>
<evidence type="ECO:0000313" key="2">
    <source>
        <dbReference type="Proteomes" id="UP001597267"/>
    </source>
</evidence>
<accession>A0ABW4J8R3</accession>
<comment type="caution">
    <text evidence="1">The sequence shown here is derived from an EMBL/GenBank/DDBJ whole genome shotgun (WGS) entry which is preliminary data.</text>
</comment>
<protein>
    <submittedName>
        <fullName evidence="1">YceD family protein</fullName>
    </submittedName>
</protein>
<sequence length="188" mass="21062">MLSWTLAELAKFQKAPLEVDTTLDLKADLQQRLADILDAKPFKVTATFTFDEPVWILEMHLTGELTVPSTRSLAPVILPIDTRFTEIYVADDADAEAFEDDEVIMTFDEGKFDLKKAVEDNVIISIPTQVLTPDEISGDAMPEGQDWNVISENDYFEQVATDEGAPNPEFAKLKDLFKDDSQASNDKE</sequence>
<gene>
    <name evidence="1" type="ORF">ACFQ5M_11625</name>
</gene>
<name>A0ABW4J8R3_9LACO</name>
<organism evidence="1 2">
    <name type="scientific">Agrilactobacillus yilanensis</name>
    <dbReference type="NCBI Taxonomy" id="2485997"/>
    <lineage>
        <taxon>Bacteria</taxon>
        <taxon>Bacillati</taxon>
        <taxon>Bacillota</taxon>
        <taxon>Bacilli</taxon>
        <taxon>Lactobacillales</taxon>
        <taxon>Lactobacillaceae</taxon>
        <taxon>Agrilactobacillus</taxon>
    </lineage>
</organism>
<evidence type="ECO:0000313" key="1">
    <source>
        <dbReference type="EMBL" id="MFD1672751.1"/>
    </source>
</evidence>
<keyword evidence="2" id="KW-1185">Reference proteome</keyword>
<dbReference type="InterPro" id="IPR003772">
    <property type="entry name" value="YceD"/>
</dbReference>
<dbReference type="EMBL" id="JBHTOP010000026">
    <property type="protein sequence ID" value="MFD1672751.1"/>
    <property type="molecule type" value="Genomic_DNA"/>
</dbReference>
<dbReference type="RefSeq" id="WP_125713191.1">
    <property type="nucleotide sequence ID" value="NZ_JBHTOP010000026.1"/>
</dbReference>
<dbReference type="Pfam" id="PF02620">
    <property type="entry name" value="YceD"/>
    <property type="match status" value="1"/>
</dbReference>
<reference evidence="2" key="1">
    <citation type="journal article" date="2019" name="Int. J. Syst. Evol. Microbiol.">
        <title>The Global Catalogue of Microorganisms (GCM) 10K type strain sequencing project: providing services to taxonomists for standard genome sequencing and annotation.</title>
        <authorList>
            <consortium name="The Broad Institute Genomics Platform"/>
            <consortium name="The Broad Institute Genome Sequencing Center for Infectious Disease"/>
            <person name="Wu L."/>
            <person name="Ma J."/>
        </authorList>
    </citation>
    <scope>NUCLEOTIDE SEQUENCE [LARGE SCALE GENOMIC DNA]</scope>
    <source>
        <strain evidence="2">CCM 8896</strain>
    </source>
</reference>